<proteinExistence type="predicted"/>
<gene>
    <name evidence="1" type="ORF">AVDCRST_MAG14-1679</name>
</gene>
<accession>A0A6J4QXE6</accession>
<sequence length="71" mass="7758">MSEQTQRRLLSGLAIALSLVLTRPINRFIEQIPDRRGIGDDLTEAALKGLVRAVSIFAASAIVRQLAGSRR</sequence>
<protein>
    <submittedName>
        <fullName evidence="1">Uncharacterized protein</fullName>
    </submittedName>
</protein>
<organism evidence="1">
    <name type="scientific">uncultured Rubrobacteraceae bacterium</name>
    <dbReference type="NCBI Taxonomy" id="349277"/>
    <lineage>
        <taxon>Bacteria</taxon>
        <taxon>Bacillati</taxon>
        <taxon>Actinomycetota</taxon>
        <taxon>Rubrobacteria</taxon>
        <taxon>Rubrobacterales</taxon>
        <taxon>Rubrobacteraceae</taxon>
        <taxon>environmental samples</taxon>
    </lineage>
</organism>
<reference evidence="1" key="1">
    <citation type="submission" date="2020-02" db="EMBL/GenBank/DDBJ databases">
        <authorList>
            <person name="Meier V. D."/>
        </authorList>
    </citation>
    <scope>NUCLEOTIDE SEQUENCE</scope>
    <source>
        <strain evidence="1">AVDCRST_MAG14</strain>
    </source>
</reference>
<evidence type="ECO:0000313" key="1">
    <source>
        <dbReference type="EMBL" id="CAA9456432.1"/>
    </source>
</evidence>
<name>A0A6J4QXE6_9ACTN</name>
<dbReference type="AlphaFoldDB" id="A0A6J4QXE6"/>
<dbReference type="EMBL" id="CADCVG010000071">
    <property type="protein sequence ID" value="CAA9456432.1"/>
    <property type="molecule type" value="Genomic_DNA"/>
</dbReference>